<dbReference type="CDD" id="cd23797">
    <property type="entry name" value="UBCc_UBE2H"/>
    <property type="match status" value="1"/>
</dbReference>
<protein>
    <recommendedName>
        <fullName evidence="11">Ubiquitin-conjugating enzyme E2 H</fullName>
        <ecNumber evidence="8">2.3.2.24</ecNumber>
    </recommendedName>
    <alternativeName>
        <fullName evidence="14">(E3-independent) E2 ubiquitin-conjugating enzyme H</fullName>
    </alternativeName>
    <alternativeName>
        <fullName evidence="12">E2 ubiquitin-conjugating enzyme H</fullName>
    </alternativeName>
    <alternativeName>
        <fullName evidence="15">Ubiquitin carrier protein H</fullName>
    </alternativeName>
    <alternativeName>
        <fullName evidence="13">Ubiquitin-protein ligase H</fullName>
    </alternativeName>
</protein>
<dbReference type="Proteomes" id="UP000005239">
    <property type="component" value="Unassembled WGS sequence"/>
</dbReference>
<dbReference type="EnsemblMetazoa" id="PPA47343.1">
    <property type="protein sequence ID" value="PPA47343.1"/>
    <property type="gene ID" value="WBGene00305964"/>
</dbReference>
<dbReference type="PROSITE" id="PS00183">
    <property type="entry name" value="UBC_1"/>
    <property type="match status" value="1"/>
</dbReference>
<keyword evidence="18" id="KW-1133">Transmembrane helix</keyword>
<feature type="active site" description="Glycyl thioester intermediate" evidence="16">
    <location>
        <position position="87"/>
    </location>
</feature>
<keyword evidence="2 17" id="KW-0547">Nucleotide-binding</keyword>
<comment type="similarity">
    <text evidence="17">Belongs to the ubiquitin-conjugating enzyme family.</text>
</comment>
<evidence type="ECO:0000256" key="11">
    <source>
        <dbReference type="ARBA" id="ARBA00072436"/>
    </source>
</evidence>
<feature type="domain" description="UBC core" evidence="19">
    <location>
        <begin position="1"/>
        <end position="150"/>
    </location>
</feature>
<keyword evidence="18" id="KW-0472">Membrane</keyword>
<keyword evidence="21" id="KW-1185">Reference proteome</keyword>
<dbReference type="FunFam" id="3.10.110.10:FF:000078">
    <property type="entry name" value="ubiquitin-conjugating enzyme E2 H isoform X2"/>
    <property type="match status" value="1"/>
</dbReference>
<dbReference type="AlphaFoldDB" id="A0A8R1V580"/>
<comment type="function">
    <text evidence="9">Accepts ubiquitin from the E1 complex and catalyzes its covalent attachment to other proteins. E2 ubiquitin conjugating enzyme that transfers ubiquitin to MAEA, a core component of the CTLH E3 ubiquitin-protein ligase complex. In vitro catalyzes 'Lys-11'- and 'Lys-48'-linked polyubiquitination. Capable, in vitro, to ubiquitinate histone H2A.</text>
</comment>
<accession>A0A8R1V580</accession>
<dbReference type="InterPro" id="IPR023313">
    <property type="entry name" value="UBQ-conjugating_AS"/>
</dbReference>
<evidence type="ECO:0000256" key="2">
    <source>
        <dbReference type="ARBA" id="ARBA00022741"/>
    </source>
</evidence>
<keyword evidence="5" id="KW-0832">Ubl conjugation</keyword>
<dbReference type="SMART" id="SM00212">
    <property type="entry name" value="UBCc"/>
    <property type="match status" value="1"/>
</dbReference>
<evidence type="ECO:0000256" key="12">
    <source>
        <dbReference type="ARBA" id="ARBA00076312"/>
    </source>
</evidence>
<evidence type="ECO:0000256" key="15">
    <source>
        <dbReference type="ARBA" id="ARBA00082119"/>
    </source>
</evidence>
<keyword evidence="6" id="KW-0007">Acetylation</keyword>
<dbReference type="GO" id="GO:0061631">
    <property type="term" value="F:ubiquitin conjugating enzyme activity"/>
    <property type="evidence" value="ECO:0000318"/>
    <property type="project" value="GO_Central"/>
</dbReference>
<comment type="catalytic activity">
    <reaction evidence="7">
        <text>S-ubiquitinyl-[E1 ubiquitin-activating enzyme]-L-cysteine + [acceptor protein]-L-lysine = [E1 ubiquitin-activating enzyme]-L-cysteine + N(6)-monoubiquitinyl-[acceptor protein]-L-lysine.</text>
        <dbReference type="EC" id="2.3.2.24"/>
    </reaction>
</comment>
<evidence type="ECO:0000256" key="6">
    <source>
        <dbReference type="ARBA" id="ARBA00022990"/>
    </source>
</evidence>
<evidence type="ECO:0000256" key="18">
    <source>
        <dbReference type="SAM" id="Phobius"/>
    </source>
</evidence>
<gene>
    <name evidence="20" type="primary">WBGene00305964</name>
</gene>
<evidence type="ECO:0000313" key="20">
    <source>
        <dbReference type="EnsemblMetazoa" id="PPA47343.1"/>
    </source>
</evidence>
<sequence>MSSPSSGKRRMDTDVLKLIESKHEVIITGGLNEFNVKFYGPKGTAYEGGVWRVRVELPEKYPFKSPSIGFLNKIYHPNIDEASGTVCLDVINQSWSALYDLTNIFESFLPQLLTYPNPTDPLNGDAAALILHRPEEFRKKCMGMFTILSTVKRFIREITFLDLQLKRFSHEHSLMKDNFLLTKILPAEKSLTQQLAISQKMNWKEWNYNLKLVYFYFEFIVPDRIRQDILIIRYCLFFLRFMYINNVSFSLLFIPFPFITFLSNHFSTQCSFVSLIGHKIY</sequence>
<reference evidence="21" key="1">
    <citation type="journal article" date="2008" name="Nat. Genet.">
        <title>The Pristionchus pacificus genome provides a unique perspective on nematode lifestyle and parasitism.</title>
        <authorList>
            <person name="Dieterich C."/>
            <person name="Clifton S.W."/>
            <person name="Schuster L.N."/>
            <person name="Chinwalla A."/>
            <person name="Delehaunty K."/>
            <person name="Dinkelacker I."/>
            <person name="Fulton L."/>
            <person name="Fulton R."/>
            <person name="Godfrey J."/>
            <person name="Minx P."/>
            <person name="Mitreva M."/>
            <person name="Roeseler W."/>
            <person name="Tian H."/>
            <person name="Witte H."/>
            <person name="Yang S.P."/>
            <person name="Wilson R.K."/>
            <person name="Sommer R.J."/>
        </authorList>
    </citation>
    <scope>NUCLEOTIDE SEQUENCE [LARGE SCALE GENOMIC DNA]</scope>
    <source>
        <strain evidence="21">PS312</strain>
    </source>
</reference>
<dbReference type="InterPro" id="IPR000608">
    <property type="entry name" value="UBC"/>
</dbReference>
<dbReference type="Gene3D" id="3.10.110.10">
    <property type="entry name" value="Ubiquitin Conjugating Enzyme"/>
    <property type="match status" value="1"/>
</dbReference>
<evidence type="ECO:0000256" key="9">
    <source>
        <dbReference type="ARBA" id="ARBA00060202"/>
    </source>
</evidence>
<evidence type="ECO:0000256" key="14">
    <source>
        <dbReference type="ARBA" id="ARBA00078369"/>
    </source>
</evidence>
<name>A0A8R1V580_PRIPA</name>
<organism evidence="20 21">
    <name type="scientific">Pristionchus pacificus</name>
    <name type="common">Parasitic nematode worm</name>
    <dbReference type="NCBI Taxonomy" id="54126"/>
    <lineage>
        <taxon>Eukaryota</taxon>
        <taxon>Metazoa</taxon>
        <taxon>Ecdysozoa</taxon>
        <taxon>Nematoda</taxon>
        <taxon>Chromadorea</taxon>
        <taxon>Rhabditida</taxon>
        <taxon>Rhabditina</taxon>
        <taxon>Diplogasteromorpha</taxon>
        <taxon>Diplogasteroidea</taxon>
        <taxon>Neodiplogasteridae</taxon>
        <taxon>Pristionchus</taxon>
    </lineage>
</organism>
<reference evidence="20" key="2">
    <citation type="submission" date="2022-06" db="UniProtKB">
        <authorList>
            <consortium name="EnsemblMetazoa"/>
        </authorList>
    </citation>
    <scope>IDENTIFICATION</scope>
    <source>
        <strain evidence="20">PS312</strain>
    </source>
</reference>
<evidence type="ECO:0000256" key="8">
    <source>
        <dbReference type="ARBA" id="ARBA00039076"/>
    </source>
</evidence>
<dbReference type="SUPFAM" id="SSF54495">
    <property type="entry name" value="UBC-like"/>
    <property type="match status" value="1"/>
</dbReference>
<dbReference type="GO" id="GO:0006511">
    <property type="term" value="P:ubiquitin-dependent protein catabolic process"/>
    <property type="evidence" value="ECO:0000318"/>
    <property type="project" value="GO_Central"/>
</dbReference>
<evidence type="ECO:0000259" key="19">
    <source>
        <dbReference type="PROSITE" id="PS50127"/>
    </source>
</evidence>
<evidence type="ECO:0000256" key="4">
    <source>
        <dbReference type="ARBA" id="ARBA00022840"/>
    </source>
</evidence>
<evidence type="ECO:0000256" key="13">
    <source>
        <dbReference type="ARBA" id="ARBA00077502"/>
    </source>
</evidence>
<evidence type="ECO:0000256" key="10">
    <source>
        <dbReference type="ARBA" id="ARBA00063081"/>
    </source>
</evidence>
<keyword evidence="18" id="KW-0812">Transmembrane</keyword>
<dbReference type="EC" id="2.3.2.24" evidence="8"/>
<dbReference type="Pfam" id="PF00179">
    <property type="entry name" value="UQ_con"/>
    <property type="match status" value="1"/>
</dbReference>
<proteinExistence type="inferred from homology"/>
<keyword evidence="4 17" id="KW-0067">ATP-binding</keyword>
<evidence type="ECO:0000256" key="16">
    <source>
        <dbReference type="PROSITE-ProRule" id="PRU10133"/>
    </source>
</evidence>
<evidence type="ECO:0000313" key="21">
    <source>
        <dbReference type="Proteomes" id="UP000005239"/>
    </source>
</evidence>
<dbReference type="GO" id="GO:0000209">
    <property type="term" value="P:protein polyubiquitination"/>
    <property type="evidence" value="ECO:0000318"/>
    <property type="project" value="GO_Central"/>
</dbReference>
<evidence type="ECO:0000256" key="3">
    <source>
        <dbReference type="ARBA" id="ARBA00022786"/>
    </source>
</evidence>
<evidence type="ECO:0000256" key="7">
    <source>
        <dbReference type="ARBA" id="ARBA00035845"/>
    </source>
</evidence>
<evidence type="ECO:0000256" key="1">
    <source>
        <dbReference type="ARBA" id="ARBA00022679"/>
    </source>
</evidence>
<keyword evidence="3 17" id="KW-0833">Ubl conjugation pathway</keyword>
<dbReference type="InterPro" id="IPR016135">
    <property type="entry name" value="UBQ-conjugating_enzyme/RWD"/>
</dbReference>
<dbReference type="GO" id="GO:0005524">
    <property type="term" value="F:ATP binding"/>
    <property type="evidence" value="ECO:0007669"/>
    <property type="project" value="UniProtKB-UniRule"/>
</dbReference>
<evidence type="ECO:0000256" key="17">
    <source>
        <dbReference type="RuleBase" id="RU362109"/>
    </source>
</evidence>
<feature type="transmembrane region" description="Helical" evidence="18">
    <location>
        <begin position="234"/>
        <end position="256"/>
    </location>
</feature>
<dbReference type="GO" id="GO:0005634">
    <property type="term" value="C:nucleus"/>
    <property type="evidence" value="ECO:0000318"/>
    <property type="project" value="GO_Central"/>
</dbReference>
<comment type="subunit">
    <text evidence="10">Interacts with MAEA and WDR26, components of the CTLH complex that contains GID4, RANBP9 and/or RANBP10, MKLN1, MAEA, RMND5A (or alternatively its paralog RMND5B), GID8, ARMC8, WDR26 and YPEL5.</text>
</comment>
<keyword evidence="1" id="KW-0808">Transferase</keyword>
<dbReference type="PANTHER" id="PTHR24068">
    <property type="entry name" value="UBIQUITIN-CONJUGATING ENZYME E2"/>
    <property type="match status" value="1"/>
</dbReference>
<dbReference type="PROSITE" id="PS50127">
    <property type="entry name" value="UBC_2"/>
    <property type="match status" value="1"/>
</dbReference>
<evidence type="ECO:0000256" key="5">
    <source>
        <dbReference type="ARBA" id="ARBA00022843"/>
    </source>
</evidence>